<dbReference type="Gene3D" id="1.20.1440.90">
    <property type="entry name" value="Phosphoenolpyruvate/pyruvate domain"/>
    <property type="match status" value="1"/>
</dbReference>
<accession>A0ABU1AZ96</accession>
<dbReference type="GO" id="GO:0008964">
    <property type="term" value="F:phosphoenolpyruvate carboxylase activity"/>
    <property type="evidence" value="ECO:0007669"/>
    <property type="project" value="UniProtKB-EC"/>
</dbReference>
<evidence type="ECO:0000313" key="3">
    <source>
        <dbReference type="EMBL" id="MDQ8208982.1"/>
    </source>
</evidence>
<dbReference type="PANTHER" id="PTHR30523:SF32">
    <property type="entry name" value="PHOSPHOENOLPYRUVATE CARBOXYLASE"/>
    <property type="match status" value="1"/>
</dbReference>
<name>A0ABU1AZ96_9BACT</name>
<keyword evidence="3" id="KW-0456">Lyase</keyword>
<evidence type="ECO:0000256" key="2">
    <source>
        <dbReference type="ARBA" id="ARBA00022419"/>
    </source>
</evidence>
<sequence length="947" mass="107883">MLLIRQFDCINSYQPIPILTQKSTTPAPTAAQATTQNRGFEKIDADVNYLMGELQQVMKESGYADMTDYLPWTGSKLAQQEQFTSRMVQAYSIAFQLLSMVEENTANQIRRIHEQEGDLHQWRGLWGSHLKELKEQGLSEEQIADALHEVHVEPVLTAHPTEPKRITVLELHRELYLKLVMRENSMWTPSEIEDIRRSIRTILDRLWRTGEIYLTKPSIEMERQGIEHYLTSIFPTAIQTLDRNLIHAWESLGFDPASLEKRRPHINFGCWVGGDRDGHPFVTPEVTEESLLSYRIKALKLHKKALIELRAKLSLSSSLQSPPEELLDGIAKQWEILGNRAAAMCARNENEPWRQFVSLMIARIPVTEGVDSEVDHLSTDHFISYKRSSELNEDLELLRRSLLRVNARSIVEEDIDPAINQLRTFGFHLASLDIRQNSEVHERAVSQVLECLNFPETDYDQWDEAKRVDFLKSQLSRTDRRLRHNAKLGEDAQKAIGALTVVARHVKRYGTPALGALIVSMTRTVSDLMAVYFLAREAGLLQQDADANIICPLPVVPLLETVQDLENGPEILDAFLQLPITRHSQRWISDNRQRKDLVQQVMIGYSDSNKDKGILASQWALHKGQEKIVAMGQQHGFRIRFFHGRGGTISRGAGPTDRFLEALPEAALSYDLRTTEQGEVIAQKFANLRTATYNLELLAAGTLLFSQPHKQTKYDEDTAATLQSLSDYSAETYQALLHGKDFMSFYRQATPIDVLEVSRIGSRPSRRTGAHSLDDLRAIPWVFSWSLSRYFLPGWYGVGSALDKLCESDADAYQQLKDGIHSNAFLRYVFTNVEASLISVDHKVMTAFSELVEDDALRNRFIDPINHDMQLAHKHLQHLFVAPIEERRPNLVNTTQRRNKALEGLHFYQIELIKQWRANGSDKADESMLNRLLLTVNAIASGLKMTG</sequence>
<dbReference type="PANTHER" id="PTHR30523">
    <property type="entry name" value="PHOSPHOENOLPYRUVATE CARBOXYLASE"/>
    <property type="match status" value="1"/>
</dbReference>
<keyword evidence="4" id="KW-1185">Reference proteome</keyword>
<dbReference type="Proteomes" id="UP001225316">
    <property type="component" value="Unassembled WGS sequence"/>
</dbReference>
<dbReference type="InterPro" id="IPR015813">
    <property type="entry name" value="Pyrv/PenolPyrv_kinase-like_dom"/>
</dbReference>
<dbReference type="InterPro" id="IPR021135">
    <property type="entry name" value="PEP_COase"/>
</dbReference>
<dbReference type="EMBL" id="JARXHW010000047">
    <property type="protein sequence ID" value="MDQ8208982.1"/>
    <property type="molecule type" value="Genomic_DNA"/>
</dbReference>
<dbReference type="Pfam" id="PF00311">
    <property type="entry name" value="PEPcase"/>
    <property type="match status" value="1"/>
</dbReference>
<evidence type="ECO:0000256" key="1">
    <source>
        <dbReference type="ARBA" id="ARBA00003670"/>
    </source>
</evidence>
<reference evidence="3 4" key="1">
    <citation type="submission" date="2023-04" db="EMBL/GenBank/DDBJ databases">
        <title>A novel bacteria isolated from coastal sediment.</title>
        <authorList>
            <person name="Liu X.-J."/>
            <person name="Du Z.-J."/>
        </authorList>
    </citation>
    <scope>NUCLEOTIDE SEQUENCE [LARGE SCALE GENOMIC DNA]</scope>
    <source>
        <strain evidence="3 4">SDUM461003</strain>
    </source>
</reference>
<proteinExistence type="predicted"/>
<comment type="function">
    <text evidence="1">Forms oxaloacetate, a four-carbon dicarboxylic acid source for the tricarboxylic acid cycle.</text>
</comment>
<evidence type="ECO:0000313" key="4">
    <source>
        <dbReference type="Proteomes" id="UP001225316"/>
    </source>
</evidence>
<dbReference type="SUPFAM" id="SSF51621">
    <property type="entry name" value="Phosphoenolpyruvate/pyruvate domain"/>
    <property type="match status" value="1"/>
</dbReference>
<protein>
    <recommendedName>
        <fullName evidence="2">Phosphoenolpyruvate carboxylase</fullName>
    </recommendedName>
</protein>
<gene>
    <name evidence="3" type="ORF">QEH52_15760</name>
</gene>
<dbReference type="RefSeq" id="WP_308951736.1">
    <property type="nucleotide sequence ID" value="NZ_JARXHW010000047.1"/>
</dbReference>
<dbReference type="PRINTS" id="PR00150">
    <property type="entry name" value="PEPCARBXLASE"/>
</dbReference>
<comment type="caution">
    <text evidence="3">The sequence shown here is derived from an EMBL/GenBank/DDBJ whole genome shotgun (WGS) entry which is preliminary data.</text>
</comment>
<organism evidence="3 4">
    <name type="scientific">Thalassobacterium maritimum</name>
    <dbReference type="NCBI Taxonomy" id="3041265"/>
    <lineage>
        <taxon>Bacteria</taxon>
        <taxon>Pseudomonadati</taxon>
        <taxon>Verrucomicrobiota</taxon>
        <taxon>Opitutia</taxon>
        <taxon>Puniceicoccales</taxon>
        <taxon>Coraliomargaritaceae</taxon>
        <taxon>Thalassobacterium</taxon>
    </lineage>
</organism>